<gene>
    <name evidence="2" type="ORF">LEP1GSC133_0573</name>
</gene>
<organism evidence="2 3">
    <name type="scientific">Leptospira borgpetersenii serovar Pomona str. 200901868</name>
    <dbReference type="NCBI Taxonomy" id="1192866"/>
    <lineage>
        <taxon>Bacteria</taxon>
        <taxon>Pseudomonadati</taxon>
        <taxon>Spirochaetota</taxon>
        <taxon>Spirochaetia</taxon>
        <taxon>Leptospirales</taxon>
        <taxon>Leptospiraceae</taxon>
        <taxon>Leptospira</taxon>
    </lineage>
</organism>
<protein>
    <submittedName>
        <fullName evidence="2">PF07119 family protein</fullName>
    </submittedName>
</protein>
<dbReference type="AlphaFoldDB" id="M6VYW7"/>
<name>M6VYW7_LEPBO</name>
<dbReference type="EMBL" id="AKWF02000138">
    <property type="protein sequence ID" value="EMO60361.1"/>
    <property type="molecule type" value="Genomic_DNA"/>
</dbReference>
<dbReference type="InterPro" id="IPR010780">
    <property type="entry name" value="DUF1375"/>
</dbReference>
<dbReference type="STRING" id="1192866.LEP1GSC133_0573"/>
<proteinExistence type="predicted"/>
<accession>M6VYW7</accession>
<dbReference type="Proteomes" id="UP000012159">
    <property type="component" value="Unassembled WGS sequence"/>
</dbReference>
<reference evidence="2 3" key="1">
    <citation type="submission" date="2013-01" db="EMBL/GenBank/DDBJ databases">
        <authorList>
            <person name="Harkins D.M."/>
            <person name="Durkin A.S."/>
            <person name="Brinkac L.M."/>
            <person name="Haft D.H."/>
            <person name="Selengut J.D."/>
            <person name="Sanka R."/>
            <person name="DePew J."/>
            <person name="Purushe J."/>
            <person name="Picardeau M."/>
            <person name="Werts C."/>
            <person name="Goarant C."/>
            <person name="Vinetz J.M."/>
            <person name="Sutton G.G."/>
            <person name="Nierman W.C."/>
            <person name="Fouts D.E."/>
        </authorList>
    </citation>
    <scope>NUCLEOTIDE SEQUENCE [LARGE SCALE GENOMIC DNA]</scope>
    <source>
        <strain evidence="2 3">200901868</strain>
    </source>
</reference>
<keyword evidence="1" id="KW-0732">Signal</keyword>
<feature type="signal peptide" evidence="1">
    <location>
        <begin position="1"/>
        <end position="21"/>
    </location>
</feature>
<comment type="caution">
    <text evidence="2">The sequence shown here is derived from an EMBL/GenBank/DDBJ whole genome shotgun (WGS) entry which is preliminary data.</text>
</comment>
<evidence type="ECO:0000256" key="1">
    <source>
        <dbReference type="SAM" id="SignalP"/>
    </source>
</evidence>
<dbReference type="Pfam" id="PF07119">
    <property type="entry name" value="DUF1375"/>
    <property type="match status" value="1"/>
</dbReference>
<evidence type="ECO:0000313" key="2">
    <source>
        <dbReference type="EMBL" id="EMO60361.1"/>
    </source>
</evidence>
<sequence>MIRKIIVLLLIVLNLNCVTTAALTEAIKKQKEYVPYEGTLTDIFLISLGPFGTFNGKSTTFTFIGGLIDLPFSFVLDTILLPGIIPYYIYVKYDRPWSAVSSHKKVSARLNAFQSQNPPYVALKSILEQNDVTALQTFLKSFDVIALEKKIRSLQQANLLPYEHAYNFNESAEKQYYYKIGIIDYMAVFFSKGKPYNYPREPNPLSLGDRLEVVYTLYEEFRKDPILEKRYYDTVWKACFSSRVLIENPKILKKVLQEFSEKKKSPICSNPLLKNIPKKNTNASKTPLMIPITFSIKRKLKNFRSFGTIESNF</sequence>
<evidence type="ECO:0000313" key="3">
    <source>
        <dbReference type="Proteomes" id="UP000012159"/>
    </source>
</evidence>
<feature type="chain" id="PRO_5004078804" evidence="1">
    <location>
        <begin position="22"/>
        <end position="313"/>
    </location>
</feature>